<name>A0A2I0WIN9_9ASPA</name>
<feature type="transmembrane region" description="Helical" evidence="6">
    <location>
        <begin position="143"/>
        <end position="163"/>
    </location>
</feature>
<dbReference type="PANTHER" id="PTHR31218">
    <property type="entry name" value="WAT1-RELATED PROTEIN"/>
    <property type="match status" value="1"/>
</dbReference>
<dbReference type="OrthoDB" id="642067at2759"/>
<feature type="transmembrane region" description="Helical" evidence="6">
    <location>
        <begin position="109"/>
        <end position="131"/>
    </location>
</feature>
<evidence type="ECO:0000256" key="2">
    <source>
        <dbReference type="ARBA" id="ARBA00007635"/>
    </source>
</evidence>
<reference evidence="8 9" key="1">
    <citation type="journal article" date="2016" name="Sci. Rep.">
        <title>The Dendrobium catenatum Lindl. genome sequence provides insights into polysaccharide synthase, floral development and adaptive evolution.</title>
        <authorList>
            <person name="Zhang G.Q."/>
            <person name="Xu Q."/>
            <person name="Bian C."/>
            <person name="Tsai W.C."/>
            <person name="Yeh C.M."/>
            <person name="Liu K.W."/>
            <person name="Yoshida K."/>
            <person name="Zhang L.S."/>
            <person name="Chang S.B."/>
            <person name="Chen F."/>
            <person name="Shi Y."/>
            <person name="Su Y.Y."/>
            <person name="Zhang Y.Q."/>
            <person name="Chen L.J."/>
            <person name="Yin Y."/>
            <person name="Lin M."/>
            <person name="Huang H."/>
            <person name="Deng H."/>
            <person name="Wang Z.W."/>
            <person name="Zhu S.L."/>
            <person name="Zhao X."/>
            <person name="Deng C."/>
            <person name="Niu S.C."/>
            <person name="Huang J."/>
            <person name="Wang M."/>
            <person name="Liu G.H."/>
            <person name="Yang H.J."/>
            <person name="Xiao X.J."/>
            <person name="Hsiao Y.Y."/>
            <person name="Wu W.L."/>
            <person name="Chen Y.Y."/>
            <person name="Mitsuda N."/>
            <person name="Ohme-Takagi M."/>
            <person name="Luo Y.B."/>
            <person name="Van de Peer Y."/>
            <person name="Liu Z.J."/>
        </authorList>
    </citation>
    <scope>NUCLEOTIDE SEQUENCE [LARGE SCALE GENOMIC DNA]</scope>
    <source>
        <tissue evidence="8">The whole plant</tissue>
    </source>
</reference>
<evidence type="ECO:0000313" key="8">
    <source>
        <dbReference type="EMBL" id="PKU75534.1"/>
    </source>
</evidence>
<dbReference type="EMBL" id="KZ502593">
    <property type="protein sequence ID" value="PKU75534.1"/>
    <property type="molecule type" value="Genomic_DNA"/>
</dbReference>
<comment type="subcellular location">
    <subcellularLocation>
        <location evidence="1 6">Membrane</location>
        <topology evidence="1 6">Multi-pass membrane protein</topology>
    </subcellularLocation>
</comment>
<feature type="transmembrane region" description="Helical" evidence="6">
    <location>
        <begin position="227"/>
        <end position="248"/>
    </location>
</feature>
<keyword evidence="4 6" id="KW-1133">Transmembrane helix</keyword>
<feature type="transmembrane region" description="Helical" evidence="6">
    <location>
        <begin position="319"/>
        <end position="338"/>
    </location>
</feature>
<keyword evidence="5 6" id="KW-0472">Membrane</keyword>
<feature type="transmembrane region" description="Helical" evidence="6">
    <location>
        <begin position="260"/>
        <end position="285"/>
    </location>
</feature>
<protein>
    <recommendedName>
        <fullName evidence="6">WAT1-related protein</fullName>
    </recommendedName>
</protein>
<evidence type="ECO:0000256" key="6">
    <source>
        <dbReference type="RuleBase" id="RU363077"/>
    </source>
</evidence>
<evidence type="ECO:0000256" key="3">
    <source>
        <dbReference type="ARBA" id="ARBA00022692"/>
    </source>
</evidence>
<organism evidence="8 9">
    <name type="scientific">Dendrobium catenatum</name>
    <dbReference type="NCBI Taxonomy" id="906689"/>
    <lineage>
        <taxon>Eukaryota</taxon>
        <taxon>Viridiplantae</taxon>
        <taxon>Streptophyta</taxon>
        <taxon>Embryophyta</taxon>
        <taxon>Tracheophyta</taxon>
        <taxon>Spermatophyta</taxon>
        <taxon>Magnoliopsida</taxon>
        <taxon>Liliopsida</taxon>
        <taxon>Asparagales</taxon>
        <taxon>Orchidaceae</taxon>
        <taxon>Epidendroideae</taxon>
        <taxon>Malaxideae</taxon>
        <taxon>Dendrobiinae</taxon>
        <taxon>Dendrobium</taxon>
    </lineage>
</organism>
<sequence>MQISSEIKGGRWMEAIMVTSLISVQLSLAFYTVFISRFLAGGLQPLFLVAASSFLSAFLLLPLAILFERKNWPEKIGLYLTIRFALIAVGGTPLYQVLLLIGVKKTTPAVATAMPNLAPGLIFFIASCLRIEKFDIKCKHTRYKVMGTLMCLSGAMAMSFMQADSVNLPAESPNLRSILFMGANLSSIDTTSNDWIIGCLYLLAAVVVLSCVMILQATTMADFPAPISLGAISGILGSFFSVIFQYILQGNISTGAASLGITSIIAAVLAGGSVSFLTATIVTMCVHKKGPVFVSAFNPTQTVCAAVLSAVILKQFISLGSLIGMGLLFAGLYIFLLAKMKEADMEEVTKVLPDEERALLF</sequence>
<proteinExistence type="inferred from homology"/>
<dbReference type="InterPro" id="IPR037185">
    <property type="entry name" value="EmrE-like"/>
</dbReference>
<dbReference type="InterPro" id="IPR000620">
    <property type="entry name" value="EamA_dom"/>
</dbReference>
<reference evidence="8 9" key="2">
    <citation type="journal article" date="2017" name="Nature">
        <title>The Apostasia genome and the evolution of orchids.</title>
        <authorList>
            <person name="Zhang G.Q."/>
            <person name="Liu K.W."/>
            <person name="Li Z."/>
            <person name="Lohaus R."/>
            <person name="Hsiao Y.Y."/>
            <person name="Niu S.C."/>
            <person name="Wang J.Y."/>
            <person name="Lin Y.C."/>
            <person name="Xu Q."/>
            <person name="Chen L.J."/>
            <person name="Yoshida K."/>
            <person name="Fujiwara S."/>
            <person name="Wang Z.W."/>
            <person name="Zhang Y.Q."/>
            <person name="Mitsuda N."/>
            <person name="Wang M."/>
            <person name="Liu G.H."/>
            <person name="Pecoraro L."/>
            <person name="Huang H.X."/>
            <person name="Xiao X.J."/>
            <person name="Lin M."/>
            <person name="Wu X.Y."/>
            <person name="Wu W.L."/>
            <person name="Chen Y.Y."/>
            <person name="Chang S.B."/>
            <person name="Sakamoto S."/>
            <person name="Ohme-Takagi M."/>
            <person name="Yagi M."/>
            <person name="Zeng S.J."/>
            <person name="Shen C.Y."/>
            <person name="Yeh C.M."/>
            <person name="Luo Y.B."/>
            <person name="Tsai W.C."/>
            <person name="Van de Peer Y."/>
            <person name="Liu Z.J."/>
        </authorList>
    </citation>
    <scope>NUCLEOTIDE SEQUENCE [LARGE SCALE GENOMIC DNA]</scope>
    <source>
        <tissue evidence="8">The whole plant</tissue>
    </source>
</reference>
<evidence type="ECO:0000256" key="1">
    <source>
        <dbReference type="ARBA" id="ARBA00004141"/>
    </source>
</evidence>
<dbReference type="STRING" id="906689.A0A2I0WIN9"/>
<feature type="transmembrane region" description="Helical" evidence="6">
    <location>
        <begin position="78"/>
        <end position="103"/>
    </location>
</feature>
<feature type="transmembrane region" description="Helical" evidence="6">
    <location>
        <begin position="46"/>
        <end position="66"/>
    </location>
</feature>
<feature type="domain" description="EamA" evidence="7">
    <location>
        <begin position="20"/>
        <end position="159"/>
    </location>
</feature>
<dbReference type="AlphaFoldDB" id="A0A2I0WIN9"/>
<gene>
    <name evidence="8" type="ORF">MA16_Dca011310</name>
</gene>
<dbReference type="SUPFAM" id="SSF103481">
    <property type="entry name" value="Multidrug resistance efflux transporter EmrE"/>
    <property type="match status" value="1"/>
</dbReference>
<evidence type="ECO:0000256" key="4">
    <source>
        <dbReference type="ARBA" id="ARBA00022989"/>
    </source>
</evidence>
<dbReference type="Proteomes" id="UP000233837">
    <property type="component" value="Unassembled WGS sequence"/>
</dbReference>
<dbReference type="InterPro" id="IPR030184">
    <property type="entry name" value="WAT1-related"/>
</dbReference>
<dbReference type="GO" id="GO:0016020">
    <property type="term" value="C:membrane"/>
    <property type="evidence" value="ECO:0007669"/>
    <property type="project" value="UniProtKB-SubCell"/>
</dbReference>
<evidence type="ECO:0000313" key="9">
    <source>
        <dbReference type="Proteomes" id="UP000233837"/>
    </source>
</evidence>
<feature type="transmembrane region" description="Helical" evidence="6">
    <location>
        <begin position="12"/>
        <end position="34"/>
    </location>
</feature>
<evidence type="ECO:0000256" key="5">
    <source>
        <dbReference type="ARBA" id="ARBA00023136"/>
    </source>
</evidence>
<dbReference type="GO" id="GO:0022857">
    <property type="term" value="F:transmembrane transporter activity"/>
    <property type="evidence" value="ECO:0007669"/>
    <property type="project" value="InterPro"/>
</dbReference>
<comment type="similarity">
    <text evidence="2 6">Belongs to the drug/metabolite transporter (DMT) superfamily. Plant drug/metabolite exporter (P-DME) (TC 2.A.7.4) family.</text>
</comment>
<dbReference type="Pfam" id="PF00892">
    <property type="entry name" value="EamA"/>
    <property type="match status" value="1"/>
</dbReference>
<feature type="transmembrane region" description="Helical" evidence="6">
    <location>
        <begin position="292"/>
        <end position="313"/>
    </location>
</feature>
<evidence type="ECO:0000259" key="7">
    <source>
        <dbReference type="Pfam" id="PF00892"/>
    </source>
</evidence>
<keyword evidence="9" id="KW-1185">Reference proteome</keyword>
<keyword evidence="3 6" id="KW-0812">Transmembrane</keyword>
<feature type="transmembrane region" description="Helical" evidence="6">
    <location>
        <begin position="195"/>
        <end position="215"/>
    </location>
</feature>
<accession>A0A2I0WIN9</accession>